<comment type="similarity">
    <text evidence="1">Belongs to the universal ribosomal protein uL2 family.</text>
</comment>
<evidence type="ECO:0000256" key="5">
    <source>
        <dbReference type="SAM" id="SignalP"/>
    </source>
</evidence>
<evidence type="ECO:0000256" key="1">
    <source>
        <dbReference type="ARBA" id="ARBA00005636"/>
    </source>
</evidence>
<feature type="transmembrane region" description="Helical" evidence="4">
    <location>
        <begin position="299"/>
        <end position="324"/>
    </location>
</feature>
<name>A0A5J4UCZ9_9EUKA</name>
<comment type="caution">
    <text evidence="7">The sequence shown here is derived from an EMBL/GenBank/DDBJ whole genome shotgun (WGS) entry which is preliminary data.</text>
</comment>
<keyword evidence="3" id="KW-0687">Ribonucleoprotein</keyword>
<dbReference type="InterPro" id="IPR002171">
    <property type="entry name" value="Ribosomal_uL2"/>
</dbReference>
<dbReference type="Gene3D" id="2.40.50.140">
    <property type="entry name" value="Nucleic acid-binding proteins"/>
    <property type="match status" value="1"/>
</dbReference>
<dbReference type="AlphaFoldDB" id="A0A5J4UCZ9"/>
<feature type="domain" description="Large ribosomal subunit protein uL2 RNA-binding" evidence="6">
    <location>
        <begin position="377"/>
        <end position="456"/>
    </location>
</feature>
<dbReference type="InterPro" id="IPR014722">
    <property type="entry name" value="Rib_uL2_dom2"/>
</dbReference>
<reference evidence="7 8" key="1">
    <citation type="submission" date="2019-03" db="EMBL/GenBank/DDBJ databases">
        <title>Single cell metagenomics reveals metabolic interactions within the superorganism composed of flagellate Streblomastix strix and complex community of Bacteroidetes bacteria on its surface.</title>
        <authorList>
            <person name="Treitli S.C."/>
            <person name="Kolisko M."/>
            <person name="Husnik F."/>
            <person name="Keeling P."/>
            <person name="Hampl V."/>
        </authorList>
    </citation>
    <scope>NUCLEOTIDE SEQUENCE [LARGE SCALE GENOMIC DNA]</scope>
    <source>
        <strain evidence="7">ST1C</strain>
    </source>
</reference>
<evidence type="ECO:0000259" key="6">
    <source>
        <dbReference type="SMART" id="SM01383"/>
    </source>
</evidence>
<keyword evidence="2 7" id="KW-0689">Ribosomal protein</keyword>
<dbReference type="InterPro" id="IPR022666">
    <property type="entry name" value="Ribosomal_uL2_RNA-bd_dom"/>
</dbReference>
<keyword evidence="4" id="KW-0472">Membrane</keyword>
<sequence>MWRLIFTLFVLASDINSAIYLEIVHEHYKIYENGSLLFTDRDDRADLGKLPLLNSSQDETSNSYSSISPDLYYELKIVENFGNGINCDLINTAYIWQYYAFYGLAAYIYEKVNIGPSILYAMLSLPKRIEKEYEWGTGLYFANGTFCSGDRKQIQLSQELNGVISDDCFSNYRQIYDRAEPAPTRCDQSSDSFTKHLLGYKNGHTDEDHYFNEQQLKQALVRVGVVRGYIGYTDGISVPSFSFSNISIIGWNESGFIGVRESIMPYTDDYGYKFFINAYMIYTGIEFEKEGFQWTITNIIIIAVSAFVGLVIIIVLIIVCICCLCRNKNQKVEPTQSSSYPQQSVPMNYAGQYNGSMNQAPYVSGQMGHTIKTQRKGAGGLYKAHTHHRKGAAQFRALDYSERHGYVKGVVREIIHDPGRGAPLAKVEFRHTYRYKKLIQTFIAAESMYVGQYVYCGKKAAIDIGNVLPLERLPEGTIICNVESKA</sequence>
<dbReference type="GO" id="GO:0022625">
    <property type="term" value="C:cytosolic large ribosomal subunit"/>
    <property type="evidence" value="ECO:0007669"/>
    <property type="project" value="TreeGrafter"/>
</dbReference>
<dbReference type="PANTHER" id="PTHR13691:SF16">
    <property type="entry name" value="LARGE RIBOSOMAL SUBUNIT PROTEIN UL2"/>
    <property type="match status" value="1"/>
</dbReference>
<proteinExistence type="inferred from homology"/>
<dbReference type="GO" id="GO:0002181">
    <property type="term" value="P:cytoplasmic translation"/>
    <property type="evidence" value="ECO:0007669"/>
    <property type="project" value="TreeGrafter"/>
</dbReference>
<dbReference type="GO" id="GO:0003735">
    <property type="term" value="F:structural constituent of ribosome"/>
    <property type="evidence" value="ECO:0007669"/>
    <property type="project" value="InterPro"/>
</dbReference>
<evidence type="ECO:0000256" key="2">
    <source>
        <dbReference type="ARBA" id="ARBA00022980"/>
    </source>
</evidence>
<keyword evidence="5" id="KW-0732">Signal</keyword>
<evidence type="ECO:0000256" key="3">
    <source>
        <dbReference type="ARBA" id="ARBA00023274"/>
    </source>
</evidence>
<keyword evidence="4" id="KW-1133">Transmembrane helix</keyword>
<dbReference type="PANTHER" id="PTHR13691">
    <property type="entry name" value="RIBOSOMAL PROTEIN L2"/>
    <property type="match status" value="1"/>
</dbReference>
<dbReference type="EMBL" id="SNRW01017442">
    <property type="protein sequence ID" value="KAA6368347.1"/>
    <property type="molecule type" value="Genomic_DNA"/>
</dbReference>
<organism evidence="7 8">
    <name type="scientific">Streblomastix strix</name>
    <dbReference type="NCBI Taxonomy" id="222440"/>
    <lineage>
        <taxon>Eukaryota</taxon>
        <taxon>Metamonada</taxon>
        <taxon>Preaxostyla</taxon>
        <taxon>Oxymonadida</taxon>
        <taxon>Streblomastigidae</taxon>
        <taxon>Streblomastix</taxon>
    </lineage>
</organism>
<dbReference type="Gene3D" id="2.30.30.30">
    <property type="match status" value="1"/>
</dbReference>
<dbReference type="Proteomes" id="UP000324800">
    <property type="component" value="Unassembled WGS sequence"/>
</dbReference>
<keyword evidence="4" id="KW-0812">Transmembrane</keyword>
<dbReference type="OrthoDB" id="10267824at2759"/>
<dbReference type="Pfam" id="PF00181">
    <property type="entry name" value="Ribosomal_L2_N"/>
    <property type="match status" value="1"/>
</dbReference>
<dbReference type="SUPFAM" id="SSF50249">
    <property type="entry name" value="Nucleic acid-binding proteins"/>
    <property type="match status" value="1"/>
</dbReference>
<feature type="non-terminal residue" evidence="7">
    <location>
        <position position="486"/>
    </location>
</feature>
<feature type="chain" id="PRO_5023882811" evidence="5">
    <location>
        <begin position="21"/>
        <end position="486"/>
    </location>
</feature>
<feature type="signal peptide" evidence="5">
    <location>
        <begin position="1"/>
        <end position="20"/>
    </location>
</feature>
<evidence type="ECO:0000256" key="4">
    <source>
        <dbReference type="SAM" id="Phobius"/>
    </source>
</evidence>
<dbReference type="SMART" id="SM01383">
    <property type="entry name" value="Ribosomal_L2"/>
    <property type="match status" value="1"/>
</dbReference>
<protein>
    <submittedName>
        <fullName evidence="7">Putative 60S ribosomal protein L8-3</fullName>
    </submittedName>
</protein>
<accession>A0A5J4UCZ9</accession>
<gene>
    <name evidence="7" type="ORF">EZS28_036126</name>
</gene>
<dbReference type="GO" id="GO:0003723">
    <property type="term" value="F:RNA binding"/>
    <property type="evidence" value="ECO:0007669"/>
    <property type="project" value="TreeGrafter"/>
</dbReference>
<evidence type="ECO:0000313" key="7">
    <source>
        <dbReference type="EMBL" id="KAA6368347.1"/>
    </source>
</evidence>
<dbReference type="InterPro" id="IPR012340">
    <property type="entry name" value="NA-bd_OB-fold"/>
</dbReference>
<dbReference type="FunFam" id="2.40.50.140:FF:000020">
    <property type="entry name" value="60S ribosomal protein L2"/>
    <property type="match status" value="1"/>
</dbReference>
<evidence type="ECO:0000313" key="8">
    <source>
        <dbReference type="Proteomes" id="UP000324800"/>
    </source>
</evidence>